<accession>A0A8X8RGJ6</accession>
<evidence type="ECO:0000256" key="8">
    <source>
        <dbReference type="ARBA" id="ARBA00023065"/>
    </source>
</evidence>
<keyword evidence="4" id="KW-0138">CF(0)</keyword>
<organism evidence="13">
    <name type="scientific">Songthela sp</name>
    <dbReference type="NCBI Taxonomy" id="2946135"/>
    <lineage>
        <taxon>Eukaryota</taxon>
        <taxon>Metazoa</taxon>
        <taxon>Ecdysozoa</taxon>
        <taxon>Arthropoda</taxon>
        <taxon>Chelicerata</taxon>
        <taxon>Arachnida</taxon>
        <taxon>Araneae</taxon>
        <taxon>Mesothelae</taxon>
        <taxon>Liphistiidae</taxon>
        <taxon>Songthela</taxon>
    </lineage>
</organism>
<feature type="transmembrane region" description="Helical" evidence="12">
    <location>
        <begin position="195"/>
        <end position="219"/>
    </location>
</feature>
<feature type="transmembrane region" description="Helical" evidence="12">
    <location>
        <begin position="156"/>
        <end position="174"/>
    </location>
</feature>
<dbReference type="EMBL" id="MW822557">
    <property type="protein sequence ID" value="URW97656.1"/>
    <property type="molecule type" value="Genomic_DNA"/>
</dbReference>
<sequence>MMMNLFSIFDPISSFGLSLNWLAIMFFILFIPTPFYFVFSSSLIPLFKMIMLLKKEFYSLTYPNHLGSTMFFISIFILIFFTNFMGLYPFIFTVSSHILMTLSMSMTIWITFIMSSLITKPNHFMAHLVPQGTPMFLSIFMVMIETISNLIRPITLAVRLAANMIAGHLLISLVSNIASFNMKNSMISILLQSMLILLESAVALIQAFVFSILSLLYSIE</sequence>
<dbReference type="PANTHER" id="PTHR11410">
    <property type="entry name" value="ATP SYNTHASE SUBUNIT A"/>
    <property type="match status" value="1"/>
</dbReference>
<keyword evidence="6" id="KW-0375">Hydrogen ion transport</keyword>
<name>A0A8X8RGJ6_9ARAC</name>
<feature type="transmembrane region" description="Helical" evidence="12">
    <location>
        <begin position="20"/>
        <end position="39"/>
    </location>
</feature>
<gene>
    <name evidence="13" type="primary">ATP6</name>
</gene>
<evidence type="ECO:0000313" key="13">
    <source>
        <dbReference type="EMBL" id="URW97656.1"/>
    </source>
</evidence>
<dbReference type="CDD" id="cd00310">
    <property type="entry name" value="ATP-synt_Fo_a_6"/>
    <property type="match status" value="1"/>
</dbReference>
<evidence type="ECO:0000256" key="7">
    <source>
        <dbReference type="ARBA" id="ARBA00022989"/>
    </source>
</evidence>
<evidence type="ECO:0000256" key="2">
    <source>
        <dbReference type="ARBA" id="ARBA00006810"/>
    </source>
</evidence>
<evidence type="ECO:0000256" key="9">
    <source>
        <dbReference type="ARBA" id="ARBA00023136"/>
    </source>
</evidence>
<comment type="subcellular location">
    <subcellularLocation>
        <location evidence="1">Membrane</location>
        <topology evidence="1">Multi-pass membrane protein</topology>
    </subcellularLocation>
    <subcellularLocation>
        <location evidence="11">Mitochondrion inner membrane</location>
        <topology evidence="11">Multi-pass membrane protein</topology>
    </subcellularLocation>
</comment>
<dbReference type="GO" id="GO:0005743">
    <property type="term" value="C:mitochondrial inner membrane"/>
    <property type="evidence" value="ECO:0007669"/>
    <property type="project" value="UniProtKB-SubCell"/>
</dbReference>
<keyword evidence="3" id="KW-0813">Transport</keyword>
<evidence type="ECO:0000256" key="10">
    <source>
        <dbReference type="ARBA" id="ARBA00023310"/>
    </source>
</evidence>
<evidence type="ECO:0000256" key="12">
    <source>
        <dbReference type="SAM" id="Phobius"/>
    </source>
</evidence>
<feature type="transmembrane region" description="Helical" evidence="12">
    <location>
        <begin position="60"/>
        <end position="81"/>
    </location>
</feature>
<keyword evidence="10" id="KW-0066">ATP synthesis</keyword>
<dbReference type="PANTHER" id="PTHR11410:SF0">
    <property type="entry name" value="ATP SYNTHASE SUBUNIT A"/>
    <property type="match status" value="1"/>
</dbReference>
<keyword evidence="9 12" id="KW-0472">Membrane</keyword>
<dbReference type="InterPro" id="IPR045083">
    <property type="entry name" value="ATP_synth_F0_asu_bact/mt"/>
</dbReference>
<dbReference type="AlphaFoldDB" id="A0A8X8RGJ6"/>
<dbReference type="SUPFAM" id="SSF81336">
    <property type="entry name" value="F1F0 ATP synthase subunit A"/>
    <property type="match status" value="1"/>
</dbReference>
<dbReference type="PRINTS" id="PR00123">
    <property type="entry name" value="ATPASEA"/>
</dbReference>
<keyword evidence="7 12" id="KW-1133">Transmembrane helix</keyword>
<feature type="transmembrane region" description="Helical" evidence="12">
    <location>
        <begin position="124"/>
        <end position="144"/>
    </location>
</feature>
<proteinExistence type="inferred from homology"/>
<dbReference type="PROSITE" id="PS00449">
    <property type="entry name" value="ATPASE_A"/>
    <property type="match status" value="1"/>
</dbReference>
<evidence type="ECO:0000256" key="6">
    <source>
        <dbReference type="ARBA" id="ARBA00022781"/>
    </source>
</evidence>
<keyword evidence="8" id="KW-0406">Ion transport</keyword>
<evidence type="ECO:0000256" key="4">
    <source>
        <dbReference type="ARBA" id="ARBA00022547"/>
    </source>
</evidence>
<evidence type="ECO:0000256" key="1">
    <source>
        <dbReference type="ARBA" id="ARBA00004141"/>
    </source>
</evidence>
<evidence type="ECO:0000256" key="11">
    <source>
        <dbReference type="RuleBase" id="RU004450"/>
    </source>
</evidence>
<geneLocation type="mitochondrion" evidence="13"/>
<evidence type="ECO:0000256" key="5">
    <source>
        <dbReference type="ARBA" id="ARBA00022692"/>
    </source>
</evidence>
<dbReference type="InterPro" id="IPR023011">
    <property type="entry name" value="ATP_synth_F0_asu_AS"/>
</dbReference>
<comment type="similarity">
    <text evidence="2">Belongs to the ATPase A chain family.</text>
</comment>
<reference evidence="13" key="1">
    <citation type="journal article" date="2022" name="Zool. Res.">
        <title>Mitochondrial phylogenomics provides insights into the phylogeny and evolution of spiders (Arthropoda: Araneae).</title>
        <authorList>
            <person name="Li M."/>
            <person name="Chen W.-T."/>
            <person name="Zhang Q.-L."/>
            <person name="Liu M."/>
            <person name="Xing C.-W."/>
            <person name="Cao Y."/>
            <person name="Luo F.-Z."/>
            <person name="Yuan M.-L."/>
        </authorList>
    </citation>
    <scope>NUCLEOTIDE SEQUENCE</scope>
</reference>
<dbReference type="GO" id="GO:0045259">
    <property type="term" value="C:proton-transporting ATP synthase complex"/>
    <property type="evidence" value="ECO:0007669"/>
    <property type="project" value="UniProtKB-KW"/>
</dbReference>
<feature type="transmembrane region" description="Helical" evidence="12">
    <location>
        <begin position="87"/>
        <end position="112"/>
    </location>
</feature>
<dbReference type="Pfam" id="PF00119">
    <property type="entry name" value="ATP-synt_A"/>
    <property type="match status" value="1"/>
</dbReference>
<protein>
    <recommendedName>
        <fullName evidence="11">ATP synthase subunit a</fullName>
    </recommendedName>
</protein>
<dbReference type="InterPro" id="IPR035908">
    <property type="entry name" value="F0_ATP_A_sf"/>
</dbReference>
<dbReference type="GO" id="GO:0046933">
    <property type="term" value="F:proton-transporting ATP synthase activity, rotational mechanism"/>
    <property type="evidence" value="ECO:0007669"/>
    <property type="project" value="TreeGrafter"/>
</dbReference>
<dbReference type="InterPro" id="IPR000568">
    <property type="entry name" value="ATP_synth_F0_asu"/>
</dbReference>
<evidence type="ECO:0000256" key="3">
    <source>
        <dbReference type="ARBA" id="ARBA00022448"/>
    </source>
</evidence>
<dbReference type="NCBIfam" id="TIGR01131">
    <property type="entry name" value="ATP_synt_6_or_A"/>
    <property type="match status" value="1"/>
</dbReference>
<keyword evidence="5 12" id="KW-0812">Transmembrane</keyword>
<dbReference type="Gene3D" id="1.20.120.220">
    <property type="entry name" value="ATP synthase, F0 complex, subunit A"/>
    <property type="match status" value="1"/>
</dbReference>
<keyword evidence="13" id="KW-0496">Mitochondrion</keyword>